<feature type="region of interest" description="Disordered" evidence="1">
    <location>
        <begin position="385"/>
        <end position="437"/>
    </location>
</feature>
<accession>A0A9P4NMX7</accession>
<feature type="compositionally biased region" description="Polar residues" evidence="1">
    <location>
        <begin position="124"/>
        <end position="146"/>
    </location>
</feature>
<feature type="compositionally biased region" description="Acidic residues" evidence="1">
    <location>
        <begin position="249"/>
        <end position="259"/>
    </location>
</feature>
<feature type="region of interest" description="Disordered" evidence="1">
    <location>
        <begin position="71"/>
        <end position="169"/>
    </location>
</feature>
<evidence type="ECO:0000313" key="3">
    <source>
        <dbReference type="Proteomes" id="UP000800235"/>
    </source>
</evidence>
<name>A0A9P4NMX7_9PEZI</name>
<dbReference type="Proteomes" id="UP000800235">
    <property type="component" value="Unassembled WGS sequence"/>
</dbReference>
<sequence>MASIYQNATVRNMHTIHPISRERSLDDRTFSQRMPRSSNLFARPAVSRKRSNSVPVFGHVHVSAEEASVLVSAGERATERRRRRPASVDSPGPSIPNNYDETSLPDKPFNFSTPSRFGIGPTPLRSTVRNTASSVQHIPIKSQSPSHSDDDEDITPTGPDVKPLPPLPAAESNYHLTAVVRPLSEEHFPPSPPHSPQRQVANLTLKSYADGLFSFTQSRLQTAAPQNMTALSLSKDLHQEETPPPTPELEGEEDEEEVTEMSPRPFLLRSQFSDWSSTTMDSDTEVGYVSRPSSEPQTPDEEYGLISPDSFFASEITPRVAQRNQWAALSSARPSSHIEMSPLDHVTTTSSTEAFSYFEGFDSVTNAVDTRFSHMVSPLATMQSSFVPSQEQQQSYFPHDCSTQERPSTSTTDNKQPIRHDSLTPLEEPVSLSRPPTWLVKAIN</sequence>
<dbReference type="OrthoDB" id="3934466at2759"/>
<gene>
    <name evidence="2" type="ORF">EJ08DRAFT_662336</name>
</gene>
<keyword evidence="3" id="KW-1185">Reference proteome</keyword>
<evidence type="ECO:0000256" key="1">
    <source>
        <dbReference type="SAM" id="MobiDB-lite"/>
    </source>
</evidence>
<evidence type="ECO:0000313" key="2">
    <source>
        <dbReference type="EMBL" id="KAF2428740.1"/>
    </source>
</evidence>
<feature type="compositionally biased region" description="Polar residues" evidence="1">
    <location>
        <begin position="385"/>
        <end position="396"/>
    </location>
</feature>
<comment type="caution">
    <text evidence="2">The sequence shown here is derived from an EMBL/GenBank/DDBJ whole genome shotgun (WGS) entry which is preliminary data.</text>
</comment>
<feature type="region of interest" description="Disordered" evidence="1">
    <location>
        <begin position="276"/>
        <end position="301"/>
    </location>
</feature>
<dbReference type="EMBL" id="MU007053">
    <property type="protein sequence ID" value="KAF2428740.1"/>
    <property type="molecule type" value="Genomic_DNA"/>
</dbReference>
<feature type="compositionally biased region" description="Polar residues" evidence="1">
    <location>
        <begin position="404"/>
        <end position="415"/>
    </location>
</feature>
<organism evidence="2 3">
    <name type="scientific">Tothia fuscella</name>
    <dbReference type="NCBI Taxonomy" id="1048955"/>
    <lineage>
        <taxon>Eukaryota</taxon>
        <taxon>Fungi</taxon>
        <taxon>Dikarya</taxon>
        <taxon>Ascomycota</taxon>
        <taxon>Pezizomycotina</taxon>
        <taxon>Dothideomycetes</taxon>
        <taxon>Pleosporomycetidae</taxon>
        <taxon>Venturiales</taxon>
        <taxon>Cylindrosympodiaceae</taxon>
        <taxon>Tothia</taxon>
    </lineage>
</organism>
<protein>
    <submittedName>
        <fullName evidence="2">Uncharacterized protein</fullName>
    </submittedName>
</protein>
<dbReference type="AlphaFoldDB" id="A0A9P4NMX7"/>
<proteinExistence type="predicted"/>
<feature type="region of interest" description="Disordered" evidence="1">
    <location>
        <begin position="233"/>
        <end position="264"/>
    </location>
</feature>
<reference evidence="2" key="1">
    <citation type="journal article" date="2020" name="Stud. Mycol.">
        <title>101 Dothideomycetes genomes: a test case for predicting lifestyles and emergence of pathogens.</title>
        <authorList>
            <person name="Haridas S."/>
            <person name="Albert R."/>
            <person name="Binder M."/>
            <person name="Bloem J."/>
            <person name="Labutti K."/>
            <person name="Salamov A."/>
            <person name="Andreopoulos B."/>
            <person name="Baker S."/>
            <person name="Barry K."/>
            <person name="Bills G."/>
            <person name="Bluhm B."/>
            <person name="Cannon C."/>
            <person name="Castanera R."/>
            <person name="Culley D."/>
            <person name="Daum C."/>
            <person name="Ezra D."/>
            <person name="Gonzalez J."/>
            <person name="Henrissat B."/>
            <person name="Kuo A."/>
            <person name="Liang C."/>
            <person name="Lipzen A."/>
            <person name="Lutzoni F."/>
            <person name="Magnuson J."/>
            <person name="Mondo S."/>
            <person name="Nolan M."/>
            <person name="Ohm R."/>
            <person name="Pangilinan J."/>
            <person name="Park H.-J."/>
            <person name="Ramirez L."/>
            <person name="Alfaro M."/>
            <person name="Sun H."/>
            <person name="Tritt A."/>
            <person name="Yoshinaga Y."/>
            <person name="Zwiers L.-H."/>
            <person name="Turgeon B."/>
            <person name="Goodwin S."/>
            <person name="Spatafora J."/>
            <person name="Crous P."/>
            <person name="Grigoriev I."/>
        </authorList>
    </citation>
    <scope>NUCLEOTIDE SEQUENCE</scope>
    <source>
        <strain evidence="2">CBS 130266</strain>
    </source>
</reference>